<organism evidence="1 2">
    <name type="scientific">Candidatus Portnoybacteria bacterium CG09_land_8_20_14_0_10_44_13</name>
    <dbReference type="NCBI Taxonomy" id="1974811"/>
    <lineage>
        <taxon>Bacteria</taxon>
        <taxon>Candidatus Portnoyibacteriota</taxon>
    </lineage>
</organism>
<gene>
    <name evidence="1" type="ORF">COT61_03260</name>
</gene>
<name>A0A2H0WV73_9BACT</name>
<dbReference type="AlphaFoldDB" id="A0A2H0WV73"/>
<comment type="caution">
    <text evidence="1">The sequence shown here is derived from an EMBL/GenBank/DDBJ whole genome shotgun (WGS) entry which is preliminary data.</text>
</comment>
<accession>A0A2H0WV73</accession>
<feature type="non-terminal residue" evidence="1">
    <location>
        <position position="1"/>
    </location>
</feature>
<dbReference type="EMBL" id="PEZF01000105">
    <property type="protein sequence ID" value="PIS16563.1"/>
    <property type="molecule type" value="Genomic_DNA"/>
</dbReference>
<evidence type="ECO:0000313" key="1">
    <source>
        <dbReference type="EMBL" id="PIS16563.1"/>
    </source>
</evidence>
<proteinExistence type="predicted"/>
<evidence type="ECO:0000313" key="2">
    <source>
        <dbReference type="Proteomes" id="UP000229080"/>
    </source>
</evidence>
<reference evidence="2" key="1">
    <citation type="submission" date="2017-09" db="EMBL/GenBank/DDBJ databases">
        <title>Depth-based differentiation of microbial function through sediment-hosted aquifers and enrichment of novel symbionts in the deep terrestrial subsurface.</title>
        <authorList>
            <person name="Probst A.J."/>
            <person name="Ladd B."/>
            <person name="Jarett J.K."/>
            <person name="Geller-Mcgrath D.E."/>
            <person name="Sieber C.M.K."/>
            <person name="Emerson J.B."/>
            <person name="Anantharaman K."/>
            <person name="Thomas B.C."/>
            <person name="Malmstrom R."/>
            <person name="Stieglmeier M."/>
            <person name="Klingl A."/>
            <person name="Woyke T."/>
            <person name="Ryan C.M."/>
            <person name="Banfield J.F."/>
        </authorList>
    </citation>
    <scope>NUCLEOTIDE SEQUENCE [LARGE SCALE GENOMIC DNA]</scope>
</reference>
<protein>
    <submittedName>
        <fullName evidence="1">Uncharacterized protein</fullName>
    </submittedName>
</protein>
<sequence length="63" mass="7418">LNYAGKFGRASVSVPLTIKQSLRERPAHNETKTEWGFLSRHYFHFNPFRPEKQEPPDKRFEGS</sequence>
<dbReference type="Proteomes" id="UP000229080">
    <property type="component" value="Unassembled WGS sequence"/>
</dbReference>